<dbReference type="EMBL" id="FTPK01000001">
    <property type="protein sequence ID" value="SIT65757.1"/>
    <property type="molecule type" value="Genomic_DNA"/>
</dbReference>
<dbReference type="GO" id="GO:0003735">
    <property type="term" value="F:structural constituent of ribosome"/>
    <property type="evidence" value="ECO:0007669"/>
    <property type="project" value="InterPro"/>
</dbReference>
<keyword evidence="3 5" id="KW-0687">Ribonucleoprotein</keyword>
<dbReference type="InterPro" id="IPR037229">
    <property type="entry name" value="Ribosomal_bL35_sf"/>
</dbReference>
<evidence type="ECO:0000256" key="6">
    <source>
        <dbReference type="RuleBase" id="RU000568"/>
    </source>
</evidence>
<sequence length="65" mass="7389">MPKLKTNRGAAKRFTKTGSGAFKRNQSHRRHILTKKSTKRKRHLRGASHVHDSDVAAVRQMLPNS</sequence>
<dbReference type="Proteomes" id="UP000223759">
    <property type="component" value="Unassembled WGS sequence"/>
</dbReference>
<dbReference type="GO" id="GO:0006412">
    <property type="term" value="P:translation"/>
    <property type="evidence" value="ECO:0007669"/>
    <property type="project" value="UniProtKB-UniRule"/>
</dbReference>
<evidence type="ECO:0000256" key="1">
    <source>
        <dbReference type="ARBA" id="ARBA00006598"/>
    </source>
</evidence>
<feature type="region of interest" description="Disordered" evidence="7">
    <location>
        <begin position="1"/>
        <end position="29"/>
    </location>
</feature>
<evidence type="ECO:0000313" key="8">
    <source>
        <dbReference type="EMBL" id="SIT65757.1"/>
    </source>
</evidence>
<keyword evidence="2 5" id="KW-0689">Ribosomal protein</keyword>
<comment type="similarity">
    <text evidence="1 5 6">Belongs to the bacterial ribosomal protein bL35 family.</text>
</comment>
<evidence type="ECO:0000256" key="4">
    <source>
        <dbReference type="ARBA" id="ARBA00071664"/>
    </source>
</evidence>
<dbReference type="HAMAP" id="MF_00514">
    <property type="entry name" value="Ribosomal_bL35"/>
    <property type="match status" value="1"/>
</dbReference>
<dbReference type="NCBIfam" id="TIGR00001">
    <property type="entry name" value="rpmI_bact"/>
    <property type="match status" value="1"/>
</dbReference>
<dbReference type="PANTHER" id="PTHR33343:SF1">
    <property type="entry name" value="LARGE RIBOSOMAL SUBUNIT PROTEIN BL35M"/>
    <property type="match status" value="1"/>
</dbReference>
<evidence type="ECO:0000313" key="9">
    <source>
        <dbReference type="Proteomes" id="UP000223759"/>
    </source>
</evidence>
<dbReference type="RefSeq" id="WP_076754183.1">
    <property type="nucleotide sequence ID" value="NZ_CP023018.1"/>
</dbReference>
<dbReference type="SUPFAM" id="SSF143034">
    <property type="entry name" value="L35p-like"/>
    <property type="match status" value="1"/>
</dbReference>
<evidence type="ECO:0000256" key="3">
    <source>
        <dbReference type="ARBA" id="ARBA00023274"/>
    </source>
</evidence>
<dbReference type="PANTHER" id="PTHR33343">
    <property type="entry name" value="54S RIBOSOMAL PROTEIN BL35M"/>
    <property type="match status" value="1"/>
</dbReference>
<dbReference type="GO" id="GO:0022625">
    <property type="term" value="C:cytosolic large ribosomal subunit"/>
    <property type="evidence" value="ECO:0007669"/>
    <property type="project" value="TreeGrafter"/>
</dbReference>
<dbReference type="PROSITE" id="PS00936">
    <property type="entry name" value="RIBOSOMAL_L35"/>
    <property type="match status" value="1"/>
</dbReference>
<dbReference type="AlphaFoldDB" id="A0A1R3VMI7"/>
<evidence type="ECO:0000256" key="7">
    <source>
        <dbReference type="SAM" id="MobiDB-lite"/>
    </source>
</evidence>
<dbReference type="Pfam" id="PF01632">
    <property type="entry name" value="Ribosomal_L35p"/>
    <property type="match status" value="1"/>
</dbReference>
<dbReference type="InterPro" id="IPR021137">
    <property type="entry name" value="Ribosomal_bL35-like"/>
</dbReference>
<dbReference type="PRINTS" id="PR00064">
    <property type="entry name" value="RIBOSOMALL35"/>
</dbReference>
<dbReference type="InterPro" id="IPR001706">
    <property type="entry name" value="Ribosomal_bL35"/>
</dbReference>
<proteinExistence type="inferred from homology"/>
<organism evidence="8 9">
    <name type="scientific">Ectothiorhodosinus mongolicus</name>
    <dbReference type="NCBI Taxonomy" id="233100"/>
    <lineage>
        <taxon>Bacteria</taxon>
        <taxon>Pseudomonadati</taxon>
        <taxon>Pseudomonadota</taxon>
        <taxon>Gammaproteobacteria</taxon>
        <taxon>Chromatiales</taxon>
        <taxon>Ectothiorhodospiraceae</taxon>
        <taxon>Ectothiorhodosinus</taxon>
    </lineage>
</organism>
<dbReference type="OrthoDB" id="47476at2"/>
<evidence type="ECO:0000256" key="2">
    <source>
        <dbReference type="ARBA" id="ARBA00022980"/>
    </source>
</evidence>
<dbReference type="Gene3D" id="4.10.410.60">
    <property type="match status" value="1"/>
</dbReference>
<dbReference type="FunFam" id="4.10.410.60:FF:000001">
    <property type="entry name" value="50S ribosomal protein L35"/>
    <property type="match status" value="1"/>
</dbReference>
<reference evidence="8 9" key="1">
    <citation type="submission" date="2017-01" db="EMBL/GenBank/DDBJ databases">
        <authorList>
            <person name="Mah S.A."/>
            <person name="Swanson W.J."/>
            <person name="Moy G.W."/>
            <person name="Vacquier V.D."/>
        </authorList>
    </citation>
    <scope>NUCLEOTIDE SEQUENCE [LARGE SCALE GENOMIC DNA]</scope>
    <source>
        <strain evidence="8 9">M9</strain>
    </source>
</reference>
<dbReference type="InterPro" id="IPR018265">
    <property type="entry name" value="Ribosomal_bL35_CS"/>
</dbReference>
<dbReference type="STRING" id="233100.SAMN05216526_0209"/>
<protein>
    <recommendedName>
        <fullName evidence="4 5">Large ribosomal subunit protein bL35</fullName>
    </recommendedName>
</protein>
<accession>A0A1R3VMI7</accession>
<keyword evidence="9" id="KW-1185">Reference proteome</keyword>
<name>A0A1R3VMI7_9GAMM</name>
<gene>
    <name evidence="5" type="primary">rpmI</name>
    <name evidence="8" type="ORF">SAMN05216526_0209</name>
</gene>
<evidence type="ECO:0000256" key="5">
    <source>
        <dbReference type="HAMAP-Rule" id="MF_00514"/>
    </source>
</evidence>